<sequence length="68" mass="7864">MPSDHELVNFSQDYELNYVLNKVGKRQTETNRAALRKLGAELKNQLGRATLTHSQLYQHVKNRLALLE</sequence>
<dbReference type="OrthoDB" id="5686121at2"/>
<dbReference type="RefSeq" id="WP_097096671.1">
    <property type="nucleotide sequence ID" value="NZ_OCMY01000001.1"/>
</dbReference>
<reference evidence="2" key="1">
    <citation type="submission" date="2017-09" db="EMBL/GenBank/DDBJ databases">
        <authorList>
            <person name="Varghese N."/>
            <person name="Submissions S."/>
        </authorList>
    </citation>
    <scope>NUCLEOTIDE SEQUENCE [LARGE SCALE GENOMIC DNA]</scope>
    <source>
        <strain evidence="2">JKS000234</strain>
    </source>
</reference>
<organism evidence="1 2">
    <name type="scientific">Candidatus Pantoea floridensis</name>
    <dbReference type="NCBI Taxonomy" id="1938870"/>
    <lineage>
        <taxon>Bacteria</taxon>
        <taxon>Pseudomonadati</taxon>
        <taxon>Pseudomonadota</taxon>
        <taxon>Gammaproteobacteria</taxon>
        <taxon>Enterobacterales</taxon>
        <taxon>Erwiniaceae</taxon>
        <taxon>Pantoea</taxon>
    </lineage>
</organism>
<evidence type="ECO:0000313" key="1">
    <source>
        <dbReference type="EMBL" id="SOD38799.1"/>
    </source>
</evidence>
<protein>
    <submittedName>
        <fullName evidence="1">Uncharacterized protein</fullName>
    </submittedName>
</protein>
<accession>A0A286BXC6</accession>
<dbReference type="EMBL" id="OCMY01000001">
    <property type="protein sequence ID" value="SOD38799.1"/>
    <property type="molecule type" value="Genomic_DNA"/>
</dbReference>
<gene>
    <name evidence="1" type="ORF">SAMN06273570_3232</name>
</gene>
<proteinExistence type="predicted"/>
<dbReference type="Proteomes" id="UP000219271">
    <property type="component" value="Unassembled WGS sequence"/>
</dbReference>
<keyword evidence="2" id="KW-1185">Reference proteome</keyword>
<name>A0A286BXC6_9GAMM</name>
<dbReference type="AlphaFoldDB" id="A0A286BXC6"/>
<evidence type="ECO:0000313" key="2">
    <source>
        <dbReference type="Proteomes" id="UP000219271"/>
    </source>
</evidence>